<sequence>MLQPYELVLLMMLGFIVKHTILDFWVQGRFPWMWMNKGKFMHPGGLAHSATHALGTWGLLAPFVEYFELYHGEYFLWERLLWVTLVFEFVVHYLTDYFKMKINAWRGWECNKSPYFWDLLGLDQLIHLMTYWFIITAWIGIAVRT</sequence>
<evidence type="ECO:0000256" key="1">
    <source>
        <dbReference type="SAM" id="Phobius"/>
    </source>
</evidence>
<name>A0A0F8XJ71_9ZZZZ</name>
<comment type="caution">
    <text evidence="2">The sequence shown here is derived from an EMBL/GenBank/DDBJ whole genome shotgun (WGS) entry which is preliminary data.</text>
</comment>
<feature type="transmembrane region" description="Helical" evidence="1">
    <location>
        <begin position="76"/>
        <end position="95"/>
    </location>
</feature>
<organism evidence="2">
    <name type="scientific">marine sediment metagenome</name>
    <dbReference type="NCBI Taxonomy" id="412755"/>
    <lineage>
        <taxon>unclassified sequences</taxon>
        <taxon>metagenomes</taxon>
        <taxon>ecological metagenomes</taxon>
    </lineage>
</organism>
<keyword evidence="1" id="KW-0472">Membrane</keyword>
<feature type="transmembrane region" description="Helical" evidence="1">
    <location>
        <begin position="46"/>
        <end position="64"/>
    </location>
</feature>
<dbReference type="EMBL" id="LAZR01058907">
    <property type="protein sequence ID" value="KKK68923.1"/>
    <property type="molecule type" value="Genomic_DNA"/>
</dbReference>
<accession>A0A0F8XJ71</accession>
<reference evidence="2" key="1">
    <citation type="journal article" date="2015" name="Nature">
        <title>Complex archaea that bridge the gap between prokaryotes and eukaryotes.</title>
        <authorList>
            <person name="Spang A."/>
            <person name="Saw J.H."/>
            <person name="Jorgensen S.L."/>
            <person name="Zaremba-Niedzwiedzka K."/>
            <person name="Martijn J."/>
            <person name="Lind A.E."/>
            <person name="van Eijk R."/>
            <person name="Schleper C."/>
            <person name="Guy L."/>
            <person name="Ettema T.J."/>
        </authorList>
    </citation>
    <scope>NUCLEOTIDE SEQUENCE</scope>
</reference>
<protein>
    <recommendedName>
        <fullName evidence="3">DUF3307 domain-containing protein</fullName>
    </recommendedName>
</protein>
<keyword evidence="1" id="KW-1133">Transmembrane helix</keyword>
<gene>
    <name evidence="2" type="ORF">LCGC14_2939190</name>
</gene>
<dbReference type="AlphaFoldDB" id="A0A0F8XJ71"/>
<keyword evidence="1" id="KW-0812">Transmembrane</keyword>
<evidence type="ECO:0000313" key="2">
    <source>
        <dbReference type="EMBL" id="KKK68923.1"/>
    </source>
</evidence>
<feature type="transmembrane region" description="Helical" evidence="1">
    <location>
        <begin position="125"/>
        <end position="143"/>
    </location>
</feature>
<feature type="transmembrane region" description="Helical" evidence="1">
    <location>
        <begin position="7"/>
        <end position="26"/>
    </location>
</feature>
<proteinExistence type="predicted"/>
<evidence type="ECO:0008006" key="3">
    <source>
        <dbReference type="Google" id="ProtNLM"/>
    </source>
</evidence>